<dbReference type="InterPro" id="IPR040843">
    <property type="entry name" value="RAMA"/>
</dbReference>
<dbReference type="InterPro" id="IPR050242">
    <property type="entry name" value="JAMM_MPN+_peptidase_M67A"/>
</dbReference>
<protein>
    <recommendedName>
        <fullName evidence="2">MPN domain-containing protein</fullName>
    </recommendedName>
</protein>
<dbReference type="EMBL" id="JAVRJZ010000005">
    <property type="protein sequence ID" value="KAK2722473.1"/>
    <property type="molecule type" value="Genomic_DNA"/>
</dbReference>
<organism evidence="3 4">
    <name type="scientific">Artemia franciscana</name>
    <name type="common">Brine shrimp</name>
    <name type="synonym">Artemia sanfranciscana</name>
    <dbReference type="NCBI Taxonomy" id="6661"/>
    <lineage>
        <taxon>Eukaryota</taxon>
        <taxon>Metazoa</taxon>
        <taxon>Ecdysozoa</taxon>
        <taxon>Arthropoda</taxon>
        <taxon>Crustacea</taxon>
        <taxon>Branchiopoda</taxon>
        <taxon>Anostraca</taxon>
        <taxon>Artemiidae</taxon>
        <taxon>Artemia</taxon>
    </lineage>
</organism>
<evidence type="ECO:0000313" key="4">
    <source>
        <dbReference type="Proteomes" id="UP001187531"/>
    </source>
</evidence>
<gene>
    <name evidence="3" type="ORF">QYM36_002872</name>
</gene>
<sequence length="414" mass="46687">MEEHIQNEEFQEPEHEDVEEEEEEIGEIKGLDLDRGGRGVTLPMLVADKILEPGKGIMTIDYLGQKFTGDLLENGTICSRETQQIFSTPSAWALHCKRIINPEKKSGCGWSSVRYKGKRLDFYKALWIRRKRDSMSAVENGIQPNVAVEKKRSTSGCGGTQEVALYENIAANWNNISQTTLVKAVTLSDIERLQPFLVVTSAELLATVQFHCSISSQQVVGYVGGKWDNNTQTLSLVRAYPCLVSNSSVEEARAEEYRIKQQMQNDSLQLAAWYHSHPLSKAQPSIRDTLKQLSYELIMRGNTDSSYRPCVGLIFAPNDISVSSSQLLCYWVAPPPESRPSDLPRPLSLQYVVAKAETDLLPLVQTLVNCLEFYLKFGSVDAEGRALLKHRIQTFVDVLFDGRSNEFQRLFQRM</sequence>
<dbReference type="InterPro" id="IPR037518">
    <property type="entry name" value="MPN"/>
</dbReference>
<dbReference type="PROSITE" id="PS50249">
    <property type="entry name" value="MPN"/>
    <property type="match status" value="1"/>
</dbReference>
<dbReference type="PANTHER" id="PTHR10410">
    <property type="entry name" value="EUKARYOTIC TRANSLATION INITIATION FACTOR 3 -RELATED"/>
    <property type="match status" value="1"/>
</dbReference>
<evidence type="ECO:0000259" key="2">
    <source>
        <dbReference type="PROSITE" id="PS50249"/>
    </source>
</evidence>
<dbReference type="Proteomes" id="UP001187531">
    <property type="component" value="Unassembled WGS sequence"/>
</dbReference>
<dbReference type="Gene3D" id="3.40.140.10">
    <property type="entry name" value="Cytidine Deaminase, domain 2"/>
    <property type="match status" value="1"/>
</dbReference>
<dbReference type="SUPFAM" id="SSF102712">
    <property type="entry name" value="JAB1/MPN domain"/>
    <property type="match status" value="1"/>
</dbReference>
<proteinExistence type="predicted"/>
<feature type="domain" description="MPN" evidence="2">
    <location>
        <begin position="198"/>
        <end position="331"/>
    </location>
</feature>
<dbReference type="Pfam" id="PF18755">
    <property type="entry name" value="RAMA"/>
    <property type="match status" value="1"/>
</dbReference>
<name>A0AA88L8K1_ARTSF</name>
<feature type="compositionally biased region" description="Acidic residues" evidence="1">
    <location>
        <begin position="9"/>
        <end position="25"/>
    </location>
</feature>
<reference evidence="3" key="1">
    <citation type="submission" date="2023-07" db="EMBL/GenBank/DDBJ databases">
        <title>Chromosome-level genome assembly of Artemia franciscana.</title>
        <authorList>
            <person name="Jo E."/>
        </authorList>
    </citation>
    <scope>NUCLEOTIDE SEQUENCE</scope>
    <source>
        <tissue evidence="3">Whole body</tissue>
    </source>
</reference>
<keyword evidence="4" id="KW-1185">Reference proteome</keyword>
<accession>A0AA88L8K1</accession>
<dbReference type="AlphaFoldDB" id="A0AA88L8K1"/>
<feature type="region of interest" description="Disordered" evidence="1">
    <location>
        <begin position="1"/>
        <end position="26"/>
    </location>
</feature>
<evidence type="ECO:0000313" key="3">
    <source>
        <dbReference type="EMBL" id="KAK2722473.1"/>
    </source>
</evidence>
<comment type="caution">
    <text evidence="3">The sequence shown here is derived from an EMBL/GenBank/DDBJ whole genome shotgun (WGS) entry which is preliminary data.</text>
</comment>
<evidence type="ECO:0000256" key="1">
    <source>
        <dbReference type="SAM" id="MobiDB-lite"/>
    </source>
</evidence>